<dbReference type="OrthoDB" id="1111222at2"/>
<gene>
    <name evidence="3" type="ORF">FJ651_07255</name>
</gene>
<organism evidence="3 4">
    <name type="scientific">Paucihalobacter ruber</name>
    <dbReference type="NCBI Taxonomy" id="2567861"/>
    <lineage>
        <taxon>Bacteria</taxon>
        <taxon>Pseudomonadati</taxon>
        <taxon>Bacteroidota</taxon>
        <taxon>Flavobacteriia</taxon>
        <taxon>Flavobacteriales</taxon>
        <taxon>Flavobacteriaceae</taxon>
        <taxon>Paucihalobacter</taxon>
    </lineage>
</organism>
<dbReference type="Proteomes" id="UP000317332">
    <property type="component" value="Unassembled WGS sequence"/>
</dbReference>
<keyword evidence="1" id="KW-0472">Membrane</keyword>
<evidence type="ECO:0000259" key="2">
    <source>
        <dbReference type="Pfam" id="PF14258"/>
    </source>
</evidence>
<dbReference type="RefSeq" id="WP_140989845.1">
    <property type="nucleotide sequence ID" value="NZ_VHIQ01000003.1"/>
</dbReference>
<keyword evidence="1" id="KW-1133">Transmembrane helix</keyword>
<sequence length="447" mass="52310">MDKTSKIALYAIGFVLLLMIVAEVTKPKALNWRDSYSASDKIPLGCYVLYNELKNHSTFNIESSESNLYEFIKTVDTTKNQTLFLVNNYINLDDELSDELLEFANKGNTVFISTRYLYSKLLDTFKLDFHSGYNKFYKEPTLQSFTNPRLKPNEKLFEDVIENSFFTSIDTTNAVVLGTFEFADEELVEYLKNLNEDKQLFLENPDGKYDTQELPEDDDYEDDYDSYHYDDFDYSKNKINYIKMPVGNNGGAFLIHTNPFAFTNYHMLKDKADYAAGILAYLPQQTIIWDNYYKSGRRVIGSPLRYILSNPSLKWAFYMVMFGLLMFVIFRGKRKQRVIPIIEPLKNATVDFTQTIGDLYYQNGDFSNIINKKIEFFLEFVRSHYYLDTNILNEQFQNKLAIKSANTKEDTKTLVDYIMFLKSKSIHTEKELIELNKKIELFNKTNL</sequence>
<feature type="transmembrane region" description="Helical" evidence="1">
    <location>
        <begin position="315"/>
        <end position="332"/>
    </location>
</feature>
<dbReference type="EMBL" id="VHIQ01000003">
    <property type="protein sequence ID" value="TPV33948.1"/>
    <property type="molecule type" value="Genomic_DNA"/>
</dbReference>
<comment type="caution">
    <text evidence="3">The sequence shown here is derived from an EMBL/GenBank/DDBJ whole genome shotgun (WGS) entry which is preliminary data.</text>
</comment>
<protein>
    <submittedName>
        <fullName evidence="3">DUF4350 domain-containing protein</fullName>
    </submittedName>
</protein>
<keyword evidence="1" id="KW-0812">Transmembrane</keyword>
<evidence type="ECO:0000313" key="3">
    <source>
        <dbReference type="EMBL" id="TPV33948.1"/>
    </source>
</evidence>
<evidence type="ECO:0000313" key="4">
    <source>
        <dbReference type="Proteomes" id="UP000317332"/>
    </source>
</evidence>
<name>A0A506PKB4_9FLAO</name>
<proteinExistence type="predicted"/>
<keyword evidence="4" id="KW-1185">Reference proteome</keyword>
<reference evidence="3 4" key="1">
    <citation type="submission" date="2019-06" db="EMBL/GenBank/DDBJ databases">
        <title>Flavobacteriaceae Paucihalobacterium erythroidium CWB-1, complete genome.</title>
        <authorList>
            <person name="Wu S."/>
        </authorList>
    </citation>
    <scope>NUCLEOTIDE SEQUENCE [LARGE SCALE GENOMIC DNA]</scope>
    <source>
        <strain evidence="3 4">CWB-1</strain>
    </source>
</reference>
<feature type="domain" description="DUF4350" evidence="2">
    <location>
        <begin position="39"/>
        <end position="276"/>
    </location>
</feature>
<dbReference type="InterPro" id="IPR025646">
    <property type="entry name" value="DUF4350"/>
</dbReference>
<dbReference type="Pfam" id="PF14258">
    <property type="entry name" value="DUF4350"/>
    <property type="match status" value="1"/>
</dbReference>
<evidence type="ECO:0000256" key="1">
    <source>
        <dbReference type="SAM" id="Phobius"/>
    </source>
</evidence>
<accession>A0A506PKB4</accession>
<dbReference type="AlphaFoldDB" id="A0A506PKB4"/>